<keyword evidence="3" id="KW-1185">Reference proteome</keyword>
<proteinExistence type="predicted"/>
<sequence>MKNHEYKAHREHSVYYPFVDRDEWELAKFLSDNLNQGQITCFLKLSWVGSEAWKLPAYKSAPQLLTFMDALPKGPKWCCTTIQTEGYIMTHPVHLIWYDALEVTQHIFGNPAFTNDMEFDPYKIYDNGEQEFGEWMSTLRAHDIQDQLPHSTTIIPIVLASDKTPVTRQTATTHAWSCVAYMPIPQFVCHPDFASLLQACVWHQCMDIVFQGVKSAAATGTQMVDPVGNLHYSFTPLVAYTADLPEQQLIACISKNASPLCQHVDPWKVQHFQEEAKVLLLSSVQLPFWRDWRFSDPALFLAPDVLHTLHKFFFDHVVKWCKEAVGANELDTCFRSQHKHIGMCHFSQGITHIVQMTGCEHREIQCTIVPTIAGVVDINFICAAQSPTFTLSLISTMNASLQEFHRFKGSITLAEARRGALAIPNIGAILQYTADCTSHQCLTFTQQIVHILDWEDSTCQFDLYAFLCSTNSSLNNLIVNEFNEVIDMDPAFAWIACVTPESLSCFKGPRPVRNHFLKGLLSDDSVAAFHITVSSDLTDKTAIFLTQHYMLPDFSQQLRSLIKRVDGVSSRFQNRLLKVWYKFRLQLHSSLRPLLVMPSQQVQAYPPSDTHHLGNCDIVLLQTQGGDDIIAQVRMIFGLSMRGVGLPPALAQPFIYVQPFEIVVQPWDDPAVFMYHVKRQFVTGPNGTRARAGMIFPLVNVTHAIELIPVYDSISTNRMLQGASRNPSDFFDTLSDLSENWGVLQMYDFLVQICFSCEES</sequence>
<dbReference type="InterPro" id="IPR041078">
    <property type="entry name" value="Plavaka"/>
</dbReference>
<dbReference type="EMBL" id="JABBWG010000039">
    <property type="protein sequence ID" value="KAG1808279.1"/>
    <property type="molecule type" value="Genomic_DNA"/>
</dbReference>
<evidence type="ECO:0000313" key="3">
    <source>
        <dbReference type="Proteomes" id="UP000807769"/>
    </source>
</evidence>
<reference evidence="2" key="1">
    <citation type="journal article" date="2020" name="New Phytol.">
        <title>Comparative genomics reveals dynamic genome evolution in host specialist ectomycorrhizal fungi.</title>
        <authorList>
            <person name="Lofgren L.A."/>
            <person name="Nguyen N.H."/>
            <person name="Vilgalys R."/>
            <person name="Ruytinx J."/>
            <person name="Liao H.L."/>
            <person name="Branco S."/>
            <person name="Kuo A."/>
            <person name="LaButti K."/>
            <person name="Lipzen A."/>
            <person name="Andreopoulos W."/>
            <person name="Pangilinan J."/>
            <person name="Riley R."/>
            <person name="Hundley H."/>
            <person name="Na H."/>
            <person name="Barry K."/>
            <person name="Grigoriev I.V."/>
            <person name="Stajich J.E."/>
            <person name="Kennedy P.G."/>
        </authorList>
    </citation>
    <scope>NUCLEOTIDE SEQUENCE</scope>
    <source>
        <strain evidence="2">MN1</strain>
    </source>
</reference>
<gene>
    <name evidence="2" type="ORF">BJ212DRAFT_1449128</name>
</gene>
<protein>
    <recommendedName>
        <fullName evidence="1">DUF6830 domain-containing protein</fullName>
    </recommendedName>
</protein>
<accession>A0A9P7J8P3</accession>
<evidence type="ECO:0000259" key="1">
    <source>
        <dbReference type="Pfam" id="PF20722"/>
    </source>
</evidence>
<evidence type="ECO:0000313" key="2">
    <source>
        <dbReference type="EMBL" id="KAG1808279.1"/>
    </source>
</evidence>
<dbReference type="OrthoDB" id="2576233at2759"/>
<dbReference type="Proteomes" id="UP000807769">
    <property type="component" value="Unassembled WGS sequence"/>
</dbReference>
<dbReference type="AlphaFoldDB" id="A0A9P7J8P3"/>
<dbReference type="Pfam" id="PF20722">
    <property type="entry name" value="DUF6830"/>
    <property type="match status" value="1"/>
</dbReference>
<comment type="caution">
    <text evidence="2">The sequence shown here is derived from an EMBL/GenBank/DDBJ whole genome shotgun (WGS) entry which is preliminary data.</text>
</comment>
<name>A0A9P7J8P3_9AGAM</name>
<dbReference type="RefSeq" id="XP_041188563.1">
    <property type="nucleotide sequence ID" value="XM_041338646.1"/>
</dbReference>
<dbReference type="InterPro" id="IPR049233">
    <property type="entry name" value="DUF6830"/>
</dbReference>
<dbReference type="GeneID" id="64632662"/>
<organism evidence="2 3">
    <name type="scientific">Suillus subaureus</name>
    <dbReference type="NCBI Taxonomy" id="48587"/>
    <lineage>
        <taxon>Eukaryota</taxon>
        <taxon>Fungi</taxon>
        <taxon>Dikarya</taxon>
        <taxon>Basidiomycota</taxon>
        <taxon>Agaricomycotina</taxon>
        <taxon>Agaricomycetes</taxon>
        <taxon>Agaricomycetidae</taxon>
        <taxon>Boletales</taxon>
        <taxon>Suillineae</taxon>
        <taxon>Suillaceae</taxon>
        <taxon>Suillus</taxon>
    </lineage>
</organism>
<feature type="domain" description="DUF6830" evidence="1">
    <location>
        <begin position="536"/>
        <end position="625"/>
    </location>
</feature>
<dbReference type="Pfam" id="PF18759">
    <property type="entry name" value="Plavaka"/>
    <property type="match status" value="2"/>
</dbReference>